<gene>
    <name evidence="3" type="ORF">QCN29_27810</name>
</gene>
<dbReference type="RefSeq" id="WP_279931614.1">
    <property type="nucleotide sequence ID" value="NZ_JARWBG010000043.1"/>
</dbReference>
<dbReference type="SUPFAM" id="SSF51735">
    <property type="entry name" value="NAD(P)-binding Rossmann-fold domains"/>
    <property type="match status" value="1"/>
</dbReference>
<dbReference type="PANTHER" id="PTHR14239">
    <property type="entry name" value="DUDULIN-RELATED"/>
    <property type="match status" value="1"/>
</dbReference>
<feature type="domain" description="Pyrroline-5-carboxylate reductase catalytic N-terminal" evidence="2">
    <location>
        <begin position="3"/>
        <end position="107"/>
    </location>
</feature>
<accession>A0ABT6HUY5</accession>
<proteinExistence type="predicted"/>
<organism evidence="3 4">
    <name type="scientific">Streptomyces chengmaiensis</name>
    <dbReference type="NCBI Taxonomy" id="3040919"/>
    <lineage>
        <taxon>Bacteria</taxon>
        <taxon>Bacillati</taxon>
        <taxon>Actinomycetota</taxon>
        <taxon>Actinomycetes</taxon>
        <taxon>Kitasatosporales</taxon>
        <taxon>Streptomycetaceae</taxon>
        <taxon>Streptomyces</taxon>
    </lineage>
</organism>
<dbReference type="InterPro" id="IPR036291">
    <property type="entry name" value="NAD(P)-bd_dom_sf"/>
</dbReference>
<dbReference type="Gene3D" id="3.40.50.720">
    <property type="entry name" value="NAD(P)-binding Rossmann-like Domain"/>
    <property type="match status" value="1"/>
</dbReference>
<dbReference type="Pfam" id="PF03807">
    <property type="entry name" value="F420_oxidored"/>
    <property type="match status" value="1"/>
</dbReference>
<dbReference type="InterPro" id="IPR051267">
    <property type="entry name" value="STEAP_metalloreductase"/>
</dbReference>
<sequence length="232" mass="24527">MRYAVLGTGTAGRTLAAALSSLGHEVVIGTRDPETTLARTEPDAMGNAPFAQWAVNHPLIRLQTFGDAAAHGERILNATAGAASLSALEAAGARQLNGKILLDVANPLDFTHGMPPTLDPVNTDSLGERIQRTFPGARVVKTLNTMNSAVMTEPARVPGEHHVFVSGDDADAKAAAVELLVAFGWPRDGVIDLGDISTARGPEMLLPMWLRLWGALGHTDFNFHIQGARARG</sequence>
<evidence type="ECO:0000256" key="1">
    <source>
        <dbReference type="ARBA" id="ARBA00023002"/>
    </source>
</evidence>
<dbReference type="Proteomes" id="UP001223144">
    <property type="component" value="Unassembled WGS sequence"/>
</dbReference>
<protein>
    <submittedName>
        <fullName evidence="3">NAD(P)-binding domain-containing protein</fullName>
    </submittedName>
</protein>
<reference evidence="3 4" key="1">
    <citation type="submission" date="2023-04" db="EMBL/GenBank/DDBJ databases">
        <title>Streptomyces chengmaiensis sp. nov. isolated from the stem of mangrove plant in Hainan.</title>
        <authorList>
            <person name="Huang X."/>
            <person name="Zhou S."/>
            <person name="Chu X."/>
            <person name="Xie Y."/>
            <person name="Lin Y."/>
        </authorList>
    </citation>
    <scope>NUCLEOTIDE SEQUENCE [LARGE SCALE GENOMIC DNA]</scope>
    <source>
        <strain evidence="3 4">HNM0663</strain>
    </source>
</reference>
<evidence type="ECO:0000259" key="2">
    <source>
        <dbReference type="Pfam" id="PF03807"/>
    </source>
</evidence>
<evidence type="ECO:0000313" key="3">
    <source>
        <dbReference type="EMBL" id="MDH2392516.1"/>
    </source>
</evidence>
<dbReference type="InterPro" id="IPR028939">
    <property type="entry name" value="P5C_Rdtase_cat_N"/>
</dbReference>
<dbReference type="EMBL" id="JARWBG010000043">
    <property type="protein sequence ID" value="MDH2392516.1"/>
    <property type="molecule type" value="Genomic_DNA"/>
</dbReference>
<keyword evidence="1" id="KW-0560">Oxidoreductase</keyword>
<evidence type="ECO:0000313" key="4">
    <source>
        <dbReference type="Proteomes" id="UP001223144"/>
    </source>
</evidence>
<name>A0ABT6HUY5_9ACTN</name>
<comment type="caution">
    <text evidence="3">The sequence shown here is derived from an EMBL/GenBank/DDBJ whole genome shotgun (WGS) entry which is preliminary data.</text>
</comment>
<keyword evidence="4" id="KW-1185">Reference proteome</keyword>